<dbReference type="AlphaFoldDB" id="A0A9P4NC73"/>
<dbReference type="Proteomes" id="UP000800093">
    <property type="component" value="Unassembled WGS sequence"/>
</dbReference>
<gene>
    <name evidence="2" type="ORF">CC78DRAFT_130794</name>
</gene>
<keyword evidence="3" id="KW-1185">Reference proteome</keyword>
<dbReference type="OrthoDB" id="5402392at2759"/>
<evidence type="ECO:0000256" key="1">
    <source>
        <dbReference type="SAM" id="MobiDB-lite"/>
    </source>
</evidence>
<protein>
    <submittedName>
        <fullName evidence="2">Uncharacterized protein</fullName>
    </submittedName>
</protein>
<accession>A0A9P4NC73</accession>
<evidence type="ECO:0000313" key="2">
    <source>
        <dbReference type="EMBL" id="KAF2270375.1"/>
    </source>
</evidence>
<evidence type="ECO:0000313" key="3">
    <source>
        <dbReference type="Proteomes" id="UP000800093"/>
    </source>
</evidence>
<dbReference type="EMBL" id="ML986579">
    <property type="protein sequence ID" value="KAF2270375.1"/>
    <property type="molecule type" value="Genomic_DNA"/>
</dbReference>
<proteinExistence type="predicted"/>
<organism evidence="2 3">
    <name type="scientific">Lojkania enalia</name>
    <dbReference type="NCBI Taxonomy" id="147567"/>
    <lineage>
        <taxon>Eukaryota</taxon>
        <taxon>Fungi</taxon>
        <taxon>Dikarya</taxon>
        <taxon>Ascomycota</taxon>
        <taxon>Pezizomycotina</taxon>
        <taxon>Dothideomycetes</taxon>
        <taxon>Pleosporomycetidae</taxon>
        <taxon>Pleosporales</taxon>
        <taxon>Pleosporales incertae sedis</taxon>
        <taxon>Lojkania</taxon>
    </lineage>
</organism>
<feature type="region of interest" description="Disordered" evidence="1">
    <location>
        <begin position="306"/>
        <end position="329"/>
    </location>
</feature>
<reference evidence="3" key="1">
    <citation type="journal article" date="2020" name="Stud. Mycol.">
        <title>101 Dothideomycetes genomes: A test case for predicting lifestyles and emergence of pathogens.</title>
        <authorList>
            <person name="Haridas S."/>
            <person name="Albert R."/>
            <person name="Binder M."/>
            <person name="Bloem J."/>
            <person name="LaButti K."/>
            <person name="Salamov A."/>
            <person name="Andreopoulos B."/>
            <person name="Baker S."/>
            <person name="Barry K."/>
            <person name="Bills G."/>
            <person name="Bluhm B."/>
            <person name="Cannon C."/>
            <person name="Castanera R."/>
            <person name="Culley D."/>
            <person name="Daum C."/>
            <person name="Ezra D."/>
            <person name="Gonzalez J."/>
            <person name="Henrissat B."/>
            <person name="Kuo A."/>
            <person name="Liang C."/>
            <person name="Lipzen A."/>
            <person name="Lutzoni F."/>
            <person name="Magnuson J."/>
            <person name="Mondo S."/>
            <person name="Nolan M."/>
            <person name="Ohm R."/>
            <person name="Pangilinan J."/>
            <person name="Park H.-J."/>
            <person name="Ramirez L."/>
            <person name="Alfaro M."/>
            <person name="Sun H."/>
            <person name="Tritt A."/>
            <person name="Yoshinaga Y."/>
            <person name="Zwiers L.-H."/>
            <person name="Turgeon B."/>
            <person name="Goodwin S."/>
            <person name="Spatafora J."/>
            <person name="Crous P."/>
            <person name="Grigoriev I."/>
        </authorList>
    </citation>
    <scope>NUCLEOTIDE SEQUENCE [LARGE SCALE GENOMIC DNA]</scope>
    <source>
        <strain evidence="3">CBS 304.66</strain>
    </source>
</reference>
<name>A0A9P4NC73_9PLEO</name>
<sequence>MLAPTCPIPEVDTVLSPFINSSQATLKIRRALTRYLAANAASTGTQMQYQHLNYECPQSHSRSVRKAQELKNIRLKYLHALERQTEIQERYRKLRESLKAQRDENVLDTQTQNDSKYDNEVTRSYVALLRHRRHFSELQVIQETIEKLMDTNPTSTRKDPKTLVKDIIGEQPELPAERLDLLSQPLEADSLLFRLQREVIEAKANMDQTEIAALDVTNKNASICPSLEERVYALGCARDEMIAWIEGELSKMNEESEILEDPSPVKKWSGAGLQMDVASSETQIRDSYRRYLTSRSGLTKILDTIQRASSTSNPSTTNPSNVPRPISPTNASGSLEITLSALSHLPPLIQTIRNERSLLQEVVYLQAQISAADEEIVDTLSRLSEESHLLGSGSEELTAWSKTAKQVETNTGNVIINELKEIRQELDGIQAIVDLCSLQSTMLVSTKRSEGNSS</sequence>
<feature type="compositionally biased region" description="Low complexity" evidence="1">
    <location>
        <begin position="309"/>
        <end position="323"/>
    </location>
</feature>
<comment type="caution">
    <text evidence="2">The sequence shown here is derived from an EMBL/GenBank/DDBJ whole genome shotgun (WGS) entry which is preliminary data.</text>
</comment>